<dbReference type="Pfam" id="PF00269">
    <property type="entry name" value="SASP"/>
    <property type="match status" value="1"/>
</dbReference>
<proteinExistence type="predicted"/>
<dbReference type="InterPro" id="IPR001448">
    <property type="entry name" value="SASP_alpha/beta-type"/>
</dbReference>
<name>A0ABW2RJQ5_9BACL</name>
<protein>
    <submittedName>
        <fullName evidence="1">Small, acid-soluble spore protein, alpha/beta type</fullName>
    </submittedName>
</protein>
<keyword evidence="2" id="KW-1185">Reference proteome</keyword>
<reference evidence="2" key="1">
    <citation type="journal article" date="2019" name="Int. J. Syst. Evol. Microbiol.">
        <title>The Global Catalogue of Microorganisms (GCM) 10K type strain sequencing project: providing services to taxonomists for standard genome sequencing and annotation.</title>
        <authorList>
            <consortium name="The Broad Institute Genomics Platform"/>
            <consortium name="The Broad Institute Genome Sequencing Center for Infectious Disease"/>
            <person name="Wu L."/>
            <person name="Ma J."/>
        </authorList>
    </citation>
    <scope>NUCLEOTIDE SEQUENCE [LARGE SCALE GENOMIC DNA]</scope>
    <source>
        <strain evidence="2">CGMCC 1.12942</strain>
    </source>
</reference>
<dbReference type="Proteomes" id="UP001596500">
    <property type="component" value="Unassembled WGS sequence"/>
</dbReference>
<dbReference type="RefSeq" id="WP_379864481.1">
    <property type="nucleotide sequence ID" value="NZ_JBHTBW010000021.1"/>
</dbReference>
<evidence type="ECO:0000313" key="2">
    <source>
        <dbReference type="Proteomes" id="UP001596500"/>
    </source>
</evidence>
<comment type="caution">
    <text evidence="1">The sequence shown here is derived from an EMBL/GenBank/DDBJ whole genome shotgun (WGS) entry which is preliminary data.</text>
</comment>
<organism evidence="1 2">
    <name type="scientific">Laceyella putida</name>
    <dbReference type="NCBI Taxonomy" id="110101"/>
    <lineage>
        <taxon>Bacteria</taxon>
        <taxon>Bacillati</taxon>
        <taxon>Bacillota</taxon>
        <taxon>Bacilli</taxon>
        <taxon>Bacillales</taxon>
        <taxon>Thermoactinomycetaceae</taxon>
        <taxon>Laceyella</taxon>
    </lineage>
</organism>
<sequence length="93" mass="10212">MARRRKNRLLIPNARQEMDLFKTNVMSKVLGTNITSPDDVSMEVAKQLDIPLKEQGNGELKAEDAGKIGGAIGGNMVKELIRMAQSAMADKQK</sequence>
<dbReference type="EMBL" id="JBHTBW010000021">
    <property type="protein sequence ID" value="MFC7441185.1"/>
    <property type="molecule type" value="Genomic_DNA"/>
</dbReference>
<dbReference type="Gene3D" id="6.10.10.80">
    <property type="entry name" value="Small, acid-soluble spore protein, alpha/beta type-like"/>
    <property type="match status" value="1"/>
</dbReference>
<evidence type="ECO:0000313" key="1">
    <source>
        <dbReference type="EMBL" id="MFC7441185.1"/>
    </source>
</evidence>
<gene>
    <name evidence="1" type="ORF">ACFQNG_08450</name>
</gene>
<dbReference type="InterPro" id="IPR038300">
    <property type="entry name" value="SASP_sf_alpha/beta"/>
</dbReference>
<accession>A0ABW2RJQ5</accession>